<feature type="transmembrane region" description="Helical" evidence="5">
    <location>
        <begin position="7"/>
        <end position="28"/>
    </location>
</feature>
<evidence type="ECO:0000256" key="4">
    <source>
        <dbReference type="ARBA" id="ARBA00023136"/>
    </source>
</evidence>
<evidence type="ECO:0000256" key="3">
    <source>
        <dbReference type="ARBA" id="ARBA00022989"/>
    </source>
</evidence>
<dbReference type="Proteomes" id="UP000799424">
    <property type="component" value="Unassembled WGS sequence"/>
</dbReference>
<dbReference type="InterPro" id="IPR008253">
    <property type="entry name" value="Marvel"/>
</dbReference>
<protein>
    <recommendedName>
        <fullName evidence="6">MARVEL domain-containing protein</fullName>
    </recommendedName>
</protein>
<keyword evidence="3 5" id="KW-1133">Transmembrane helix</keyword>
<keyword evidence="4 5" id="KW-0472">Membrane</keyword>
<dbReference type="EMBL" id="MU006221">
    <property type="protein sequence ID" value="KAF2829065.1"/>
    <property type="molecule type" value="Genomic_DNA"/>
</dbReference>
<sequence>MVAPAIVLGLRGVQVLFSVIVLGLTAYLIDAYNGPWDGAGWSPHSVNFMLFTSIWTLLAVAYLVLSPTRFPRAAHKYAIGAVEFLTMLFWFAAFVAVAVRWGDAYWGYWGRKGTFYQSGVAAIVFSAFLWLTFVATTVLAALHIRRTPRNDTAPPPDMAGV</sequence>
<evidence type="ECO:0000256" key="1">
    <source>
        <dbReference type="ARBA" id="ARBA00004141"/>
    </source>
</evidence>
<feature type="domain" description="MARVEL" evidence="6">
    <location>
        <begin position="8"/>
        <end position="139"/>
    </location>
</feature>
<evidence type="ECO:0000256" key="5">
    <source>
        <dbReference type="SAM" id="Phobius"/>
    </source>
</evidence>
<dbReference type="Pfam" id="PF01284">
    <property type="entry name" value="MARVEL"/>
    <property type="match status" value="1"/>
</dbReference>
<evidence type="ECO:0000259" key="6">
    <source>
        <dbReference type="Pfam" id="PF01284"/>
    </source>
</evidence>
<feature type="transmembrane region" description="Helical" evidence="5">
    <location>
        <begin position="48"/>
        <end position="65"/>
    </location>
</feature>
<keyword evidence="2 5" id="KW-0812">Transmembrane</keyword>
<reference evidence="7" key="1">
    <citation type="journal article" date="2020" name="Stud. Mycol.">
        <title>101 Dothideomycetes genomes: a test case for predicting lifestyles and emergence of pathogens.</title>
        <authorList>
            <person name="Haridas S."/>
            <person name="Albert R."/>
            <person name="Binder M."/>
            <person name="Bloem J."/>
            <person name="Labutti K."/>
            <person name="Salamov A."/>
            <person name="Andreopoulos B."/>
            <person name="Baker S."/>
            <person name="Barry K."/>
            <person name="Bills G."/>
            <person name="Bluhm B."/>
            <person name="Cannon C."/>
            <person name="Castanera R."/>
            <person name="Culley D."/>
            <person name="Daum C."/>
            <person name="Ezra D."/>
            <person name="Gonzalez J."/>
            <person name="Henrissat B."/>
            <person name="Kuo A."/>
            <person name="Liang C."/>
            <person name="Lipzen A."/>
            <person name="Lutzoni F."/>
            <person name="Magnuson J."/>
            <person name="Mondo S."/>
            <person name="Nolan M."/>
            <person name="Ohm R."/>
            <person name="Pangilinan J."/>
            <person name="Park H.-J."/>
            <person name="Ramirez L."/>
            <person name="Alfaro M."/>
            <person name="Sun H."/>
            <person name="Tritt A."/>
            <person name="Yoshinaga Y."/>
            <person name="Zwiers L.-H."/>
            <person name="Turgeon B."/>
            <person name="Goodwin S."/>
            <person name="Spatafora J."/>
            <person name="Crous P."/>
            <person name="Grigoriev I."/>
        </authorList>
    </citation>
    <scope>NUCLEOTIDE SEQUENCE</scope>
    <source>
        <strain evidence="7">CBS 113818</strain>
    </source>
</reference>
<feature type="transmembrane region" description="Helical" evidence="5">
    <location>
        <begin position="119"/>
        <end position="142"/>
    </location>
</feature>
<dbReference type="AlphaFoldDB" id="A0A6A7A8X9"/>
<dbReference type="PANTHER" id="PTHR37451">
    <property type="entry name" value="MARVEL DOMAIN"/>
    <property type="match status" value="1"/>
</dbReference>
<name>A0A6A7A8X9_9PLEO</name>
<dbReference type="GO" id="GO:0016020">
    <property type="term" value="C:membrane"/>
    <property type="evidence" value="ECO:0007669"/>
    <property type="project" value="UniProtKB-SubCell"/>
</dbReference>
<organism evidence="7 8">
    <name type="scientific">Ophiobolus disseminans</name>
    <dbReference type="NCBI Taxonomy" id="1469910"/>
    <lineage>
        <taxon>Eukaryota</taxon>
        <taxon>Fungi</taxon>
        <taxon>Dikarya</taxon>
        <taxon>Ascomycota</taxon>
        <taxon>Pezizomycotina</taxon>
        <taxon>Dothideomycetes</taxon>
        <taxon>Pleosporomycetidae</taxon>
        <taxon>Pleosporales</taxon>
        <taxon>Pleosporineae</taxon>
        <taxon>Phaeosphaeriaceae</taxon>
        <taxon>Ophiobolus</taxon>
    </lineage>
</organism>
<evidence type="ECO:0000313" key="7">
    <source>
        <dbReference type="EMBL" id="KAF2829065.1"/>
    </source>
</evidence>
<keyword evidence="8" id="KW-1185">Reference proteome</keyword>
<feature type="transmembrane region" description="Helical" evidence="5">
    <location>
        <begin position="77"/>
        <end position="99"/>
    </location>
</feature>
<accession>A0A6A7A8X9</accession>
<gene>
    <name evidence="7" type="ORF">CC86DRAFT_345520</name>
</gene>
<comment type="subcellular location">
    <subcellularLocation>
        <location evidence="1">Membrane</location>
        <topology evidence="1">Multi-pass membrane protein</topology>
    </subcellularLocation>
</comment>
<evidence type="ECO:0000256" key="2">
    <source>
        <dbReference type="ARBA" id="ARBA00022692"/>
    </source>
</evidence>
<dbReference type="PANTHER" id="PTHR37451:SF1">
    <property type="entry name" value="MARVEL DOMAIN-CONTAINING PROTEIN"/>
    <property type="match status" value="1"/>
</dbReference>
<dbReference type="OrthoDB" id="2117453at2759"/>
<evidence type="ECO:0000313" key="8">
    <source>
        <dbReference type="Proteomes" id="UP000799424"/>
    </source>
</evidence>
<proteinExistence type="predicted"/>